<accession>A0A379B8Z5</accession>
<reference evidence="1 2" key="1">
    <citation type="submission" date="2018-06" db="EMBL/GenBank/DDBJ databases">
        <authorList>
            <consortium name="Pathogen Informatics"/>
            <person name="Doyle S."/>
        </authorList>
    </citation>
    <scope>NUCLEOTIDE SEQUENCE [LARGE SCALE GENOMIC DNA]</scope>
    <source>
        <strain evidence="1 2">NCTC10699</strain>
    </source>
</reference>
<dbReference type="EMBL" id="UGSS01000002">
    <property type="protein sequence ID" value="SUB34560.1"/>
    <property type="molecule type" value="Genomic_DNA"/>
</dbReference>
<keyword evidence="2" id="KW-1185">Reference proteome</keyword>
<proteinExistence type="predicted"/>
<dbReference type="Proteomes" id="UP000254280">
    <property type="component" value="Unassembled WGS sequence"/>
</dbReference>
<organism evidence="1 2">
    <name type="scientific">[Pasteurella] mairii</name>
    <dbReference type="NCBI Taxonomy" id="757"/>
    <lineage>
        <taxon>Bacteria</taxon>
        <taxon>Pseudomonadati</taxon>
        <taxon>Pseudomonadota</taxon>
        <taxon>Gammaproteobacteria</taxon>
        <taxon>Pasteurellales</taxon>
        <taxon>Pasteurellaceae</taxon>
    </lineage>
</organism>
<evidence type="ECO:0000313" key="1">
    <source>
        <dbReference type="EMBL" id="SUB34560.1"/>
    </source>
</evidence>
<protein>
    <submittedName>
        <fullName evidence="1">Uncharacterized protein</fullName>
    </submittedName>
</protein>
<sequence length="54" mass="6326">MLVLYSQSRIKNQKHEFSLVLLFLPAKSAVKFLQILRSGRHGALLQFYKKNHRA</sequence>
<evidence type="ECO:0000313" key="2">
    <source>
        <dbReference type="Proteomes" id="UP000254280"/>
    </source>
</evidence>
<gene>
    <name evidence="1" type="ORF">NCTC10699_02231</name>
</gene>
<name>A0A379B8Z5_9PAST</name>
<dbReference type="AlphaFoldDB" id="A0A379B8Z5"/>